<dbReference type="KEGG" id="spue:AB5L97_04160"/>
<keyword evidence="3" id="KW-0804">Transcription</keyword>
<reference evidence="5" key="1">
    <citation type="submission" date="2024-07" db="EMBL/GenBank/DDBJ databases">
        <authorList>
            <person name="fu j."/>
        </authorList>
    </citation>
    <scope>NUCLEOTIDE SEQUENCE</scope>
    <source>
        <strain evidence="5">P10A9</strain>
    </source>
</reference>
<dbReference type="InterPro" id="IPR036388">
    <property type="entry name" value="WH-like_DNA-bd_sf"/>
</dbReference>
<evidence type="ECO:0000256" key="2">
    <source>
        <dbReference type="ARBA" id="ARBA00023125"/>
    </source>
</evidence>
<proteinExistence type="predicted"/>
<dbReference type="InterPro" id="IPR000835">
    <property type="entry name" value="HTH_MarR-typ"/>
</dbReference>
<dbReference type="InterPro" id="IPR039422">
    <property type="entry name" value="MarR/SlyA-like"/>
</dbReference>
<protein>
    <submittedName>
        <fullName evidence="5">MarR family winged helix-turn-helix transcriptional regulator</fullName>
    </submittedName>
</protein>
<dbReference type="GO" id="GO:0003677">
    <property type="term" value="F:DNA binding"/>
    <property type="evidence" value="ECO:0007669"/>
    <property type="project" value="UniProtKB-KW"/>
</dbReference>
<dbReference type="PROSITE" id="PS50995">
    <property type="entry name" value="HTH_MARR_2"/>
    <property type="match status" value="1"/>
</dbReference>
<evidence type="ECO:0000256" key="1">
    <source>
        <dbReference type="ARBA" id="ARBA00023015"/>
    </source>
</evidence>
<dbReference type="InterPro" id="IPR023187">
    <property type="entry name" value="Tscrpt_reg_MarR-type_CS"/>
</dbReference>
<evidence type="ECO:0000313" key="5">
    <source>
        <dbReference type="EMBL" id="XDP46219.1"/>
    </source>
</evidence>
<keyword evidence="2" id="KW-0238">DNA-binding</keyword>
<keyword evidence="1" id="KW-0805">Transcription regulation</keyword>
<name>A0AB39L5L2_9MICC</name>
<dbReference type="PANTHER" id="PTHR33164:SF101">
    <property type="entry name" value="TRANSCRIPTIONAL REPRESSOR MPRA"/>
    <property type="match status" value="1"/>
</dbReference>
<dbReference type="PANTHER" id="PTHR33164">
    <property type="entry name" value="TRANSCRIPTIONAL REGULATOR, MARR FAMILY"/>
    <property type="match status" value="1"/>
</dbReference>
<dbReference type="EMBL" id="CP163302">
    <property type="protein sequence ID" value="XDP46219.1"/>
    <property type="molecule type" value="Genomic_DNA"/>
</dbReference>
<dbReference type="GO" id="GO:0006950">
    <property type="term" value="P:response to stress"/>
    <property type="evidence" value="ECO:0007669"/>
    <property type="project" value="TreeGrafter"/>
</dbReference>
<dbReference type="PROSITE" id="PS01117">
    <property type="entry name" value="HTH_MARR_1"/>
    <property type="match status" value="1"/>
</dbReference>
<dbReference type="SUPFAM" id="SSF46785">
    <property type="entry name" value="Winged helix' DNA-binding domain"/>
    <property type="match status" value="1"/>
</dbReference>
<accession>A0AB39L5L2</accession>
<organism evidence="5">
    <name type="scientific">Sinomonas puerhi</name>
    <dbReference type="NCBI Taxonomy" id="3238584"/>
    <lineage>
        <taxon>Bacteria</taxon>
        <taxon>Bacillati</taxon>
        <taxon>Actinomycetota</taxon>
        <taxon>Actinomycetes</taxon>
        <taxon>Micrococcales</taxon>
        <taxon>Micrococcaceae</taxon>
        <taxon>Sinomonas</taxon>
    </lineage>
</organism>
<feature type="domain" description="HTH marR-type" evidence="4">
    <location>
        <begin position="30"/>
        <end position="163"/>
    </location>
</feature>
<dbReference type="RefSeq" id="WP_369046578.1">
    <property type="nucleotide sequence ID" value="NZ_CP163302.1"/>
</dbReference>
<sequence>MSSPVPLPFDPIDEARRQWVAHGWEQAARNMVAVSLIMRAQQILLARAEAVLKPLGLSFSRFGLLRLLRFSKTGRLPMVTASARLQVQPTTLASAVERLAKDGLVERQAHPRDGRSVLVVLTPHGADVVDRATELLNEGLFGDLGLRTESVDQLNDILTEFRRAAGDFAEPEF</sequence>
<dbReference type="InterPro" id="IPR036390">
    <property type="entry name" value="WH_DNA-bd_sf"/>
</dbReference>
<dbReference type="GO" id="GO:0003700">
    <property type="term" value="F:DNA-binding transcription factor activity"/>
    <property type="evidence" value="ECO:0007669"/>
    <property type="project" value="InterPro"/>
</dbReference>
<dbReference type="Pfam" id="PF12802">
    <property type="entry name" value="MarR_2"/>
    <property type="match status" value="1"/>
</dbReference>
<evidence type="ECO:0000259" key="4">
    <source>
        <dbReference type="PROSITE" id="PS50995"/>
    </source>
</evidence>
<dbReference type="SMART" id="SM00347">
    <property type="entry name" value="HTH_MARR"/>
    <property type="match status" value="1"/>
</dbReference>
<dbReference type="AlphaFoldDB" id="A0AB39L5L2"/>
<dbReference type="Gene3D" id="1.10.10.10">
    <property type="entry name" value="Winged helix-like DNA-binding domain superfamily/Winged helix DNA-binding domain"/>
    <property type="match status" value="1"/>
</dbReference>
<gene>
    <name evidence="5" type="ORF">AB5L97_04160</name>
</gene>
<evidence type="ECO:0000256" key="3">
    <source>
        <dbReference type="ARBA" id="ARBA00023163"/>
    </source>
</evidence>